<evidence type="ECO:0000313" key="4">
    <source>
        <dbReference type="Proteomes" id="UP000245461"/>
    </source>
</evidence>
<keyword evidence="2" id="KW-0812">Transmembrane</keyword>
<keyword evidence="2" id="KW-1133">Transmembrane helix</keyword>
<evidence type="ECO:0000256" key="2">
    <source>
        <dbReference type="SAM" id="Phobius"/>
    </source>
</evidence>
<protein>
    <submittedName>
        <fullName evidence="3">PepSY domain-containing protein</fullName>
    </submittedName>
</protein>
<name>A0A317E5J9_9PROT</name>
<keyword evidence="2" id="KW-0472">Membrane</keyword>
<dbReference type="EMBL" id="QGLE01000009">
    <property type="protein sequence ID" value="PWR20285.1"/>
    <property type="molecule type" value="Genomic_DNA"/>
</dbReference>
<gene>
    <name evidence="3" type="ORF">DKG74_14845</name>
</gene>
<evidence type="ECO:0000313" key="3">
    <source>
        <dbReference type="EMBL" id="PWR20285.1"/>
    </source>
</evidence>
<feature type="transmembrane region" description="Helical" evidence="2">
    <location>
        <begin position="168"/>
        <end position="188"/>
    </location>
</feature>
<dbReference type="PANTHER" id="PTHR34219">
    <property type="entry name" value="IRON-REGULATED INNER MEMBRANE PROTEIN-RELATED"/>
    <property type="match status" value="1"/>
</dbReference>
<keyword evidence="4" id="KW-1185">Reference proteome</keyword>
<accession>A0A317E5J9</accession>
<comment type="caution">
    <text evidence="3">The sequence shown here is derived from an EMBL/GenBank/DDBJ whole genome shotgun (WGS) entry which is preliminary data.</text>
</comment>
<feature type="transmembrane region" description="Helical" evidence="2">
    <location>
        <begin position="209"/>
        <end position="232"/>
    </location>
</feature>
<feature type="region of interest" description="Disordered" evidence="1">
    <location>
        <begin position="249"/>
        <end position="269"/>
    </location>
</feature>
<proteinExistence type="predicted"/>
<organism evidence="3 4">
    <name type="scientific">Zavarzinia aquatilis</name>
    <dbReference type="NCBI Taxonomy" id="2211142"/>
    <lineage>
        <taxon>Bacteria</taxon>
        <taxon>Pseudomonadati</taxon>
        <taxon>Pseudomonadota</taxon>
        <taxon>Alphaproteobacteria</taxon>
        <taxon>Rhodospirillales</taxon>
        <taxon>Zavarziniaceae</taxon>
        <taxon>Zavarzinia</taxon>
    </lineage>
</organism>
<evidence type="ECO:0000256" key="1">
    <source>
        <dbReference type="SAM" id="MobiDB-lite"/>
    </source>
</evidence>
<feature type="transmembrane region" description="Helical" evidence="2">
    <location>
        <begin position="32"/>
        <end position="56"/>
    </location>
</feature>
<dbReference type="Pfam" id="PF03929">
    <property type="entry name" value="PepSY_TM"/>
    <property type="match status" value="1"/>
</dbReference>
<reference evidence="3 4" key="1">
    <citation type="submission" date="2018-05" db="EMBL/GenBank/DDBJ databases">
        <title>Zavarzinia sp. HR-AS.</title>
        <authorList>
            <person name="Lee Y."/>
            <person name="Jeon C.O."/>
        </authorList>
    </citation>
    <scope>NUCLEOTIDE SEQUENCE [LARGE SCALE GENOMIC DNA]</scope>
    <source>
        <strain evidence="3 4">HR-AS</strain>
    </source>
</reference>
<dbReference type="Proteomes" id="UP000245461">
    <property type="component" value="Unassembled WGS sequence"/>
</dbReference>
<dbReference type="PANTHER" id="PTHR34219:SF3">
    <property type="entry name" value="BLL7967 PROTEIN"/>
    <property type="match status" value="1"/>
</dbReference>
<dbReference type="AlphaFoldDB" id="A0A317E5J9"/>
<sequence>MHFHYYNQYQLTGPQTMTAKTRGRLRKLWLDIHLWLGVGLCLLSVPVGITGSVLVWHDQLETVTESQRYALTGDARGPSLATFADNAMERLGDGARITQIRLPAETGEPVVVVARPARATGPRDTVSAWMDPPTAAVLDVGPSTNAFMQLMHNFHGNLLVPQFSGRQIVGWVGVAMLILSLSGIYLWWPKRLSLVRALGWRKAMRPSANLHHLFGIWIAIPLAILSFTGMYISFPQTTRAIVGTFAEVSPPRARPPGGPGGPGGGNLPLTETRMGPDAVLLAAVLAGPAGALATGITLPTEQSPSWRVTLATDGGNATVSVEDATGEAKASLPPPVKSGDDLGRVMRRLHDGIGYGIVWQAVIFVGGLLPALFAVTGIMMWLRRRKANKALAAKRKAALAASAS</sequence>
<feature type="transmembrane region" description="Helical" evidence="2">
    <location>
        <begin position="357"/>
        <end position="382"/>
    </location>
</feature>
<dbReference type="OrthoDB" id="9791166at2"/>
<dbReference type="InterPro" id="IPR005625">
    <property type="entry name" value="PepSY-ass_TM"/>
</dbReference>